<evidence type="ECO:0000313" key="8">
    <source>
        <dbReference type="Proteomes" id="UP000053815"/>
    </source>
</evidence>
<keyword evidence="4" id="KW-0175">Coiled coil</keyword>
<keyword evidence="2" id="KW-0227">DNA damage</keyword>
<sequence length="414" mass="46483">MKHDMDQKTSEIEKWKQLSNHYRELASFHQVSSNGDAVVEQLNIKIDELQAHIDHQNGIIQELKDTIAELQAKDLQLRSNTSDTSQVDKDKMSFLMRENQEQQFKMYAQDNRILKLETENADYVQREKTLMVHVDSQARDYSKLQAKCRKLNEQVGSTAKPTLKSKTLYQRKPNLTQKSLNTMFHEQTTLSAASSPTSTQSAPSPTISTRHTSSTVTASTIASITTDTPNENTYKLPLKRPLSTTLSDKTNSRAPVLIRDSKEKGYAVEVKQEQVDIDLSAAIENVPGQTIVTAKDTPTIKKKPKNNTTVTTASKSTVRPVSKPMSAPTTPVSFTTCNASHRKDRSNMIGGTCTACANFYGTETITANVDGQQLELTGEDRIQHNSRHRQHRNQRSNTPPGFWDLDFETPENPF</sequence>
<evidence type="ECO:0000256" key="3">
    <source>
        <dbReference type="ARBA" id="ARBA00023242"/>
    </source>
</evidence>
<organism evidence="7">
    <name type="scientific">Mucor ambiguus</name>
    <dbReference type="NCBI Taxonomy" id="91626"/>
    <lineage>
        <taxon>Eukaryota</taxon>
        <taxon>Fungi</taxon>
        <taxon>Fungi incertae sedis</taxon>
        <taxon>Mucoromycota</taxon>
        <taxon>Mucoromycotina</taxon>
        <taxon>Mucoromycetes</taxon>
        <taxon>Mucorales</taxon>
        <taxon>Mucorineae</taxon>
        <taxon>Mucoraceae</taxon>
        <taxon>Mucor</taxon>
    </lineage>
</organism>
<accession>A0A0C9LWI6</accession>
<feature type="coiled-coil region" evidence="4">
    <location>
        <begin position="46"/>
        <end position="80"/>
    </location>
</feature>
<evidence type="ECO:0000313" key="7">
    <source>
        <dbReference type="EMBL" id="GAN08590.1"/>
    </source>
</evidence>
<dbReference type="GO" id="GO:0006281">
    <property type="term" value="P:DNA repair"/>
    <property type="evidence" value="ECO:0007669"/>
    <property type="project" value="InterPro"/>
</dbReference>
<proteinExistence type="predicted"/>
<feature type="compositionally biased region" description="Acidic residues" evidence="5">
    <location>
        <begin position="405"/>
        <end position="414"/>
    </location>
</feature>
<gene>
    <name evidence="7" type="ORF">MAM1_0213c08104</name>
</gene>
<feature type="region of interest" description="Disordered" evidence="5">
    <location>
        <begin position="189"/>
        <end position="236"/>
    </location>
</feature>
<feature type="compositionally biased region" description="Low complexity" evidence="5">
    <location>
        <begin position="189"/>
        <end position="228"/>
    </location>
</feature>
<dbReference type="AlphaFoldDB" id="A0A0C9LWI6"/>
<dbReference type="OrthoDB" id="5801062at2759"/>
<comment type="subcellular location">
    <subcellularLocation>
        <location evidence="1">Nucleus</location>
    </subcellularLocation>
</comment>
<dbReference type="GO" id="GO:0005634">
    <property type="term" value="C:nucleus"/>
    <property type="evidence" value="ECO:0007669"/>
    <property type="project" value="UniProtKB-SubCell"/>
</dbReference>
<keyword evidence="8" id="KW-1185">Reference proteome</keyword>
<reference evidence="7" key="1">
    <citation type="submission" date="2014-09" db="EMBL/GenBank/DDBJ databases">
        <title>Draft genome sequence of an oleaginous Mucoromycotina fungus Mucor ambiguus NBRC6742.</title>
        <authorList>
            <person name="Takeda I."/>
            <person name="Yamane N."/>
            <person name="Morita T."/>
            <person name="Tamano K."/>
            <person name="Machida M."/>
            <person name="Baker S."/>
            <person name="Koike H."/>
        </authorList>
    </citation>
    <scope>NUCLEOTIDE SEQUENCE</scope>
    <source>
        <strain evidence="7">NBRC 6742</strain>
    </source>
</reference>
<feature type="region of interest" description="Disordered" evidence="5">
    <location>
        <begin position="381"/>
        <end position="414"/>
    </location>
</feature>
<dbReference type="STRING" id="91626.A0A0C9LWI6"/>
<feature type="compositionally biased region" description="Basic residues" evidence="5">
    <location>
        <begin position="384"/>
        <end position="394"/>
    </location>
</feature>
<evidence type="ECO:0000256" key="4">
    <source>
        <dbReference type="SAM" id="Coils"/>
    </source>
</evidence>
<evidence type="ECO:0000256" key="2">
    <source>
        <dbReference type="ARBA" id="ARBA00022763"/>
    </source>
</evidence>
<name>A0A0C9LWI6_9FUNG</name>
<dbReference type="InterPro" id="IPR013882">
    <property type="entry name" value="Ctp1_C"/>
</dbReference>
<keyword evidence="3" id="KW-0539">Nucleus</keyword>
<evidence type="ECO:0000256" key="5">
    <source>
        <dbReference type="SAM" id="MobiDB-lite"/>
    </source>
</evidence>
<protein>
    <recommendedName>
        <fullName evidence="6">DNA endonuclease activator Ctp1 C-terminal domain-containing protein</fullName>
    </recommendedName>
</protein>
<dbReference type="Pfam" id="PF08573">
    <property type="entry name" value="SAE2"/>
    <property type="match status" value="1"/>
</dbReference>
<feature type="region of interest" description="Disordered" evidence="5">
    <location>
        <begin position="299"/>
        <end position="329"/>
    </location>
</feature>
<evidence type="ECO:0000259" key="6">
    <source>
        <dbReference type="Pfam" id="PF08573"/>
    </source>
</evidence>
<feature type="domain" description="DNA endonuclease activator Ctp1 C-terminal" evidence="6">
    <location>
        <begin position="379"/>
        <end position="409"/>
    </location>
</feature>
<evidence type="ECO:0000256" key="1">
    <source>
        <dbReference type="ARBA" id="ARBA00004123"/>
    </source>
</evidence>
<dbReference type="EMBL" id="DF836502">
    <property type="protein sequence ID" value="GAN08590.1"/>
    <property type="molecule type" value="Genomic_DNA"/>
</dbReference>
<dbReference type="Proteomes" id="UP000053815">
    <property type="component" value="Unassembled WGS sequence"/>
</dbReference>